<reference evidence="1 2" key="1">
    <citation type="journal article" date="2015" name="Nat. Commun.">
        <title>Lucilia cuprina genome unlocks parasitic fly biology to underpin future interventions.</title>
        <authorList>
            <person name="Anstead C.A."/>
            <person name="Korhonen P.K."/>
            <person name="Young N.D."/>
            <person name="Hall R.S."/>
            <person name="Jex A.R."/>
            <person name="Murali S.C."/>
            <person name="Hughes D.S."/>
            <person name="Lee S.F."/>
            <person name="Perry T."/>
            <person name="Stroehlein A.J."/>
            <person name="Ansell B.R."/>
            <person name="Breugelmans B."/>
            <person name="Hofmann A."/>
            <person name="Qu J."/>
            <person name="Dugan S."/>
            <person name="Lee S.L."/>
            <person name="Chao H."/>
            <person name="Dinh H."/>
            <person name="Han Y."/>
            <person name="Doddapaneni H.V."/>
            <person name="Worley K.C."/>
            <person name="Muzny D.M."/>
            <person name="Ioannidis P."/>
            <person name="Waterhouse R.M."/>
            <person name="Zdobnov E.M."/>
            <person name="James P.J."/>
            <person name="Bagnall N.H."/>
            <person name="Kotze A.C."/>
            <person name="Gibbs R.A."/>
            <person name="Richards S."/>
            <person name="Batterham P."/>
            <person name="Gasser R.B."/>
        </authorList>
    </citation>
    <scope>NUCLEOTIDE SEQUENCE [LARGE SCALE GENOMIC DNA]</scope>
    <source>
        <strain evidence="1 2">LS</strain>
        <tissue evidence="1">Full body</tissue>
    </source>
</reference>
<accession>A0A0L0CNI3</accession>
<protein>
    <submittedName>
        <fullName evidence="1">Uncharacterized protein</fullName>
    </submittedName>
</protein>
<keyword evidence="2" id="KW-1185">Reference proteome</keyword>
<dbReference type="AlphaFoldDB" id="A0A0L0CNI3"/>
<gene>
    <name evidence="1" type="ORF">FF38_01760</name>
</gene>
<name>A0A0L0CNI3_LUCCU</name>
<dbReference type="EMBL" id="JRES01000149">
    <property type="protein sequence ID" value="KNC33787.1"/>
    <property type="molecule type" value="Genomic_DNA"/>
</dbReference>
<evidence type="ECO:0000313" key="1">
    <source>
        <dbReference type="EMBL" id="KNC33787.1"/>
    </source>
</evidence>
<dbReference type="Proteomes" id="UP000037069">
    <property type="component" value="Unassembled WGS sequence"/>
</dbReference>
<organism evidence="1 2">
    <name type="scientific">Lucilia cuprina</name>
    <name type="common">Green bottle fly</name>
    <name type="synonym">Australian sheep blowfly</name>
    <dbReference type="NCBI Taxonomy" id="7375"/>
    <lineage>
        <taxon>Eukaryota</taxon>
        <taxon>Metazoa</taxon>
        <taxon>Ecdysozoa</taxon>
        <taxon>Arthropoda</taxon>
        <taxon>Hexapoda</taxon>
        <taxon>Insecta</taxon>
        <taxon>Pterygota</taxon>
        <taxon>Neoptera</taxon>
        <taxon>Endopterygota</taxon>
        <taxon>Diptera</taxon>
        <taxon>Brachycera</taxon>
        <taxon>Muscomorpha</taxon>
        <taxon>Oestroidea</taxon>
        <taxon>Calliphoridae</taxon>
        <taxon>Luciliinae</taxon>
        <taxon>Lucilia</taxon>
    </lineage>
</organism>
<sequence>MGLPPPLERLLFHYYTLHHLSVEGILDLSSCLQPARYKNEEDCKDEFKQMLTSLVYKGVKEETVDSSARSSVIVQPPIVPVTAVTEKPKGAKLGKLGEKISQLNSSAYLLETPFKPPKHVIVNKGIFKRIHTRRLPFHIPAIQKQTLASMSCLWNLLFE</sequence>
<evidence type="ECO:0000313" key="2">
    <source>
        <dbReference type="Proteomes" id="UP000037069"/>
    </source>
</evidence>
<comment type="caution">
    <text evidence="1">The sequence shown here is derived from an EMBL/GenBank/DDBJ whole genome shotgun (WGS) entry which is preliminary data.</text>
</comment>
<proteinExistence type="predicted"/>